<sequence>MLKGANTSPPATNNCSSTYLQSGENSIDLNDHPGCRVESSQVGQSLPATITPSAVNPGVVILPPPAEHHESEHSPSNFVQFTPSFYGVTFAEGVSCPAIVLDQQQHQVPNMLTLPTPHSSFDHHHAEPSQLVPQDLPKTTQKENLAIISLNKISSLPNYTSNQQHPTTTNSTNQKQYSSSVAVKENLSGVNNHNIGQNMVIECHGNEKPLVLNSEQHNSPVQHDGTSQYREPCYAHHHPPPLLHGCYSSMAPHTAYTMIDQAGSTPFQHHQQINCTMHPRYTTEGIVHSQHSPFRMVESSFNNESNNENIHGMYDATTLSMDGNMHKESLSHTYNLQQIHYPSPLSLAQPTSISSLQRNASSLLPLGNSTNLASDNFSKENGMNLRELPHHYSEESKLPQHLEESTSKVKQTSSIPPIGMLKATSIGKKVNGRYTKLRKQLRSFGGDFTDNYFVLDIAATTASASNVTFKNAANDGTTMPSMPPSKITKKHKYDLSNTASHHILSTEPQQRERKTSSRSVAAGRSKQKSNPTTLMNNFELTTHSIQQQQHIPIIPSSPQHHDSSSRKIFSHASSDIMNEMCPSPSTSSYLYHSQSLHQIPPFISSPQQSNPSQPFSSSTPQPYVPYSSMPAADLVNRPPTSILPDVHGSLKDATHSESIQTTMESQHQHLQPSMSSTIRQQVVPIHHSIYRLNETVATQYDENHHRHMSDYYSSIRTQNRTSCVNTTFESNERHEETSQALLNFLVTLNSSNATTQVMDEQLGISSMLMSQKESNHPQQQSSTNSALTLVDHPRNPSRTSSSLIEQIDLMPPEDKSLYLSMLLNELKEQNSNK</sequence>
<feature type="compositionally biased region" description="Polar residues" evidence="1">
    <location>
        <begin position="770"/>
        <end position="787"/>
    </location>
</feature>
<dbReference type="EMBL" id="PYSW02000001">
    <property type="protein sequence ID" value="KAG2393965.1"/>
    <property type="molecule type" value="Genomic_DNA"/>
</dbReference>
<evidence type="ECO:0000313" key="3">
    <source>
        <dbReference type="Proteomes" id="UP000816034"/>
    </source>
</evidence>
<comment type="caution">
    <text evidence="2">The sequence shown here is derived from an EMBL/GenBank/DDBJ whole genome shotgun (WGS) entry which is preliminary data.</text>
</comment>
<protein>
    <submittedName>
        <fullName evidence="2">Uncharacterized protein</fullName>
    </submittedName>
</protein>
<dbReference type="AlphaFoldDB" id="A0AA88GZS3"/>
<name>A0AA88GZS3_NAELO</name>
<dbReference type="Proteomes" id="UP000816034">
    <property type="component" value="Unassembled WGS sequence"/>
</dbReference>
<evidence type="ECO:0000256" key="1">
    <source>
        <dbReference type="SAM" id="MobiDB-lite"/>
    </source>
</evidence>
<feature type="region of interest" description="Disordered" evidence="1">
    <location>
        <begin position="156"/>
        <end position="176"/>
    </location>
</feature>
<dbReference type="RefSeq" id="XP_044555859.1">
    <property type="nucleotide sequence ID" value="XM_044693289.1"/>
</dbReference>
<feature type="region of interest" description="Disordered" evidence="1">
    <location>
        <begin position="770"/>
        <end position="803"/>
    </location>
</feature>
<dbReference type="GeneID" id="68096184"/>
<proteinExistence type="predicted"/>
<reference evidence="2 3" key="1">
    <citation type="journal article" date="2018" name="BMC Genomics">
        <title>The genome of Naegleria lovaniensis, the basis for a comparative approach to unravel pathogenicity factors of the human pathogenic amoeba N. fowleri.</title>
        <authorList>
            <person name="Liechti N."/>
            <person name="Schurch N."/>
            <person name="Bruggmann R."/>
            <person name="Wittwer M."/>
        </authorList>
    </citation>
    <scope>NUCLEOTIDE SEQUENCE [LARGE SCALE GENOMIC DNA]</scope>
    <source>
        <strain evidence="2 3">ATCC 30569</strain>
    </source>
</reference>
<feature type="region of interest" description="Disordered" evidence="1">
    <location>
        <begin position="115"/>
        <end position="137"/>
    </location>
</feature>
<evidence type="ECO:0000313" key="2">
    <source>
        <dbReference type="EMBL" id="KAG2393965.1"/>
    </source>
</evidence>
<keyword evidence="3" id="KW-1185">Reference proteome</keyword>
<feature type="region of interest" description="Disordered" evidence="1">
    <location>
        <begin position="600"/>
        <end position="641"/>
    </location>
</feature>
<accession>A0AA88GZS3</accession>
<gene>
    <name evidence="2" type="ORF">C9374_003729</name>
</gene>
<organism evidence="2 3">
    <name type="scientific">Naegleria lovaniensis</name>
    <name type="common">Amoeba</name>
    <dbReference type="NCBI Taxonomy" id="51637"/>
    <lineage>
        <taxon>Eukaryota</taxon>
        <taxon>Discoba</taxon>
        <taxon>Heterolobosea</taxon>
        <taxon>Tetramitia</taxon>
        <taxon>Eutetramitia</taxon>
        <taxon>Vahlkampfiidae</taxon>
        <taxon>Naegleria</taxon>
    </lineage>
</organism>
<feature type="compositionally biased region" description="Basic and acidic residues" evidence="1">
    <location>
        <begin position="393"/>
        <end position="407"/>
    </location>
</feature>
<feature type="region of interest" description="Disordered" evidence="1">
    <location>
        <begin position="393"/>
        <end position="413"/>
    </location>
</feature>
<feature type="compositionally biased region" description="Low complexity" evidence="1">
    <location>
        <begin position="600"/>
        <end position="621"/>
    </location>
</feature>
<feature type="region of interest" description="Disordered" evidence="1">
    <location>
        <begin position="501"/>
        <end position="534"/>
    </location>
</feature>